<feature type="domain" description="SH3" evidence="10">
    <location>
        <begin position="336"/>
        <end position="398"/>
    </location>
</feature>
<protein>
    <recommendedName>
        <fullName evidence="10">SH3 domain-containing protein</fullName>
    </recommendedName>
</protein>
<dbReference type="GO" id="GO:0002039">
    <property type="term" value="F:p53 binding"/>
    <property type="evidence" value="ECO:0007669"/>
    <property type="project" value="InterPro"/>
</dbReference>
<dbReference type="InterPro" id="IPR002110">
    <property type="entry name" value="Ankyrin_rpt"/>
</dbReference>
<evidence type="ECO:0000256" key="7">
    <source>
        <dbReference type="PROSITE-ProRule" id="PRU00023"/>
    </source>
</evidence>
<evidence type="ECO:0000256" key="3">
    <source>
        <dbReference type="ARBA" id="ARBA00022703"/>
    </source>
</evidence>
<evidence type="ECO:0000256" key="8">
    <source>
        <dbReference type="PROSITE-ProRule" id="PRU00192"/>
    </source>
</evidence>
<name>A0A8C5BXQ7_GADMO</name>
<keyword evidence="4" id="KW-0677">Repeat</keyword>
<dbReference type="GeneTree" id="ENSGT00940000153463"/>
<dbReference type="PROSITE" id="PS50297">
    <property type="entry name" value="ANK_REP_REGION"/>
    <property type="match status" value="2"/>
</dbReference>
<dbReference type="Gene3D" id="1.25.40.20">
    <property type="entry name" value="Ankyrin repeat-containing domain"/>
    <property type="match status" value="1"/>
</dbReference>
<dbReference type="AlphaFoldDB" id="A0A8C5BXQ7"/>
<dbReference type="Ensembl" id="ENSGMOT00000057915.1">
    <property type="protein sequence ID" value="ENSGMOP00000054467.1"/>
    <property type="gene ID" value="ENSGMOG00000028255.1"/>
</dbReference>
<evidence type="ECO:0000256" key="1">
    <source>
        <dbReference type="ARBA" id="ARBA00004123"/>
    </source>
</evidence>
<dbReference type="SUPFAM" id="SSF50044">
    <property type="entry name" value="SH3-domain"/>
    <property type="match status" value="1"/>
</dbReference>
<evidence type="ECO:0000256" key="2">
    <source>
        <dbReference type="ARBA" id="ARBA00022443"/>
    </source>
</evidence>
<evidence type="ECO:0000313" key="12">
    <source>
        <dbReference type="Proteomes" id="UP000694546"/>
    </source>
</evidence>
<dbReference type="SUPFAM" id="SSF48403">
    <property type="entry name" value="Ankyrin repeat"/>
    <property type="match status" value="1"/>
</dbReference>
<feature type="region of interest" description="Disordered" evidence="9">
    <location>
        <begin position="1"/>
        <end position="68"/>
    </location>
</feature>
<proteinExistence type="predicted"/>
<dbReference type="Pfam" id="PF00018">
    <property type="entry name" value="SH3_1"/>
    <property type="match status" value="1"/>
</dbReference>
<evidence type="ECO:0000256" key="5">
    <source>
        <dbReference type="ARBA" id="ARBA00023043"/>
    </source>
</evidence>
<dbReference type="PANTHER" id="PTHR24131">
    <property type="entry name" value="APOPTOSIS-STIMULATING OF P53 PROTEIN"/>
    <property type="match status" value="1"/>
</dbReference>
<dbReference type="Pfam" id="PF12796">
    <property type="entry name" value="Ank_2"/>
    <property type="match status" value="1"/>
</dbReference>
<dbReference type="GO" id="GO:0042981">
    <property type="term" value="P:regulation of apoptotic process"/>
    <property type="evidence" value="ECO:0007669"/>
    <property type="project" value="InterPro"/>
</dbReference>
<keyword evidence="6" id="KW-0539">Nucleus</keyword>
<evidence type="ECO:0000259" key="10">
    <source>
        <dbReference type="PROSITE" id="PS50002"/>
    </source>
</evidence>
<dbReference type="InterPro" id="IPR001452">
    <property type="entry name" value="SH3_domain"/>
</dbReference>
<feature type="repeat" description="ANK" evidence="7">
    <location>
        <begin position="237"/>
        <end position="269"/>
    </location>
</feature>
<keyword evidence="2 8" id="KW-0728">SH3 domain</keyword>
<dbReference type="SMART" id="SM00326">
    <property type="entry name" value="SH3"/>
    <property type="match status" value="1"/>
</dbReference>
<dbReference type="InterPro" id="IPR047163">
    <property type="entry name" value="ASPP1/2"/>
</dbReference>
<dbReference type="PROSITE" id="PS50002">
    <property type="entry name" value="SH3"/>
    <property type="match status" value="1"/>
</dbReference>
<dbReference type="InterPro" id="IPR036028">
    <property type="entry name" value="SH3-like_dom_sf"/>
</dbReference>
<dbReference type="FunFam" id="1.25.40.20:FF:000008">
    <property type="entry name" value="Apoptosis-stimulating of p53 protein 2 isoform 1"/>
    <property type="match status" value="1"/>
</dbReference>
<keyword evidence="3" id="KW-0053">Apoptosis</keyword>
<dbReference type="InterPro" id="IPR036770">
    <property type="entry name" value="Ankyrin_rpt-contain_sf"/>
</dbReference>
<keyword evidence="5 7" id="KW-0040">ANK repeat</keyword>
<feature type="compositionally biased region" description="Basic and acidic residues" evidence="9">
    <location>
        <begin position="28"/>
        <end position="38"/>
    </location>
</feature>
<reference evidence="11" key="1">
    <citation type="submission" date="2025-08" db="UniProtKB">
        <authorList>
            <consortium name="Ensembl"/>
        </authorList>
    </citation>
    <scope>IDENTIFICATION</scope>
</reference>
<keyword evidence="12" id="KW-1185">Reference proteome</keyword>
<feature type="repeat" description="ANK" evidence="7">
    <location>
        <begin position="270"/>
        <end position="302"/>
    </location>
</feature>
<comment type="subcellular location">
    <subcellularLocation>
        <location evidence="1">Nucleus</location>
    </subcellularLocation>
</comment>
<dbReference type="Proteomes" id="UP000694546">
    <property type="component" value="Chromosome 5"/>
</dbReference>
<accession>A0A8C5BXQ7</accession>
<dbReference type="GO" id="GO:0005634">
    <property type="term" value="C:nucleus"/>
    <property type="evidence" value="ECO:0007669"/>
    <property type="project" value="UniProtKB-SubCell"/>
</dbReference>
<evidence type="ECO:0000256" key="6">
    <source>
        <dbReference type="ARBA" id="ARBA00023242"/>
    </source>
</evidence>
<sequence length="399" mass="42837">MVHALSFTGNPFYQPGSPLPETDSIPSEDGHTAVDETRLTVPLEGGSPHLYPGEGVSHDLNPGEGVSHDLNPVEGVSHDLNPGEGVSHDLNPGEGVSHDLNSDILCTSPPSDAVETAGEIVASSMPPGGVATPPQTNPSPSPQRLEDKSNNKRQRGPCSNHSPGGLTPSTPPPPSPRTTAPPKVKRTNLKKSTSERTGHSLRVKFNPLALLLDASLEGEFDLVQRIIYENPSMPNDEGITPLHNAVCAGHHHIVKFLLDFGVNVNAADSDGWTPLHCAASCNSVQLCKMLVESGAAIFATTISDVETAADKCEEMEEGYTQCSQFLYGVQEKLGVMNKGCAFALWDDNAQQTDELAFSEGEALTVLRRSDDLETEWWWARLSDRQGYVPRNLLGVMTLL</sequence>
<evidence type="ECO:0000256" key="9">
    <source>
        <dbReference type="SAM" id="MobiDB-lite"/>
    </source>
</evidence>
<feature type="region of interest" description="Disordered" evidence="9">
    <location>
        <begin position="123"/>
        <end position="198"/>
    </location>
</feature>
<evidence type="ECO:0000256" key="4">
    <source>
        <dbReference type="ARBA" id="ARBA00022737"/>
    </source>
</evidence>
<evidence type="ECO:0000313" key="11">
    <source>
        <dbReference type="Ensembl" id="ENSGMOP00000054467.1"/>
    </source>
</evidence>
<organism evidence="11 12">
    <name type="scientific">Gadus morhua</name>
    <name type="common">Atlantic cod</name>
    <dbReference type="NCBI Taxonomy" id="8049"/>
    <lineage>
        <taxon>Eukaryota</taxon>
        <taxon>Metazoa</taxon>
        <taxon>Chordata</taxon>
        <taxon>Craniata</taxon>
        <taxon>Vertebrata</taxon>
        <taxon>Euteleostomi</taxon>
        <taxon>Actinopterygii</taxon>
        <taxon>Neopterygii</taxon>
        <taxon>Teleostei</taxon>
        <taxon>Neoteleostei</taxon>
        <taxon>Acanthomorphata</taxon>
        <taxon>Zeiogadaria</taxon>
        <taxon>Gadariae</taxon>
        <taxon>Gadiformes</taxon>
        <taxon>Gadoidei</taxon>
        <taxon>Gadidae</taxon>
        <taxon>Gadus</taxon>
    </lineage>
</organism>
<dbReference type="PANTHER" id="PTHR24131:SF15">
    <property type="entry name" value="APOPTOSIS-STIMULATING PROTEIN OF P53-LIKE ISOFORM X1"/>
    <property type="match status" value="1"/>
</dbReference>
<dbReference type="PROSITE" id="PS50088">
    <property type="entry name" value="ANK_REPEAT"/>
    <property type="match status" value="2"/>
</dbReference>
<dbReference type="GO" id="GO:0006915">
    <property type="term" value="P:apoptotic process"/>
    <property type="evidence" value="ECO:0007669"/>
    <property type="project" value="UniProtKB-KW"/>
</dbReference>
<dbReference type="SMART" id="SM00248">
    <property type="entry name" value="ANK"/>
    <property type="match status" value="2"/>
</dbReference>
<reference evidence="11" key="2">
    <citation type="submission" date="2025-09" db="UniProtKB">
        <authorList>
            <consortium name="Ensembl"/>
        </authorList>
    </citation>
    <scope>IDENTIFICATION</scope>
</reference>